<feature type="domain" description="Splicing regulator SDE2 ubiquitin" evidence="11">
    <location>
        <begin position="28"/>
        <end position="64"/>
    </location>
</feature>
<dbReference type="PANTHER" id="PTHR12786">
    <property type="entry name" value="SPLICING FACTOR SF3A-RELATED"/>
    <property type="match status" value="1"/>
</dbReference>
<evidence type="ECO:0000313" key="14">
    <source>
        <dbReference type="Proteomes" id="UP000646548"/>
    </source>
</evidence>
<evidence type="ECO:0000256" key="4">
    <source>
        <dbReference type="ARBA" id="ARBA00022490"/>
    </source>
</evidence>
<dbReference type="Proteomes" id="UP000646548">
    <property type="component" value="Unassembled WGS sequence"/>
</dbReference>
<evidence type="ECO:0000256" key="9">
    <source>
        <dbReference type="SAM" id="Coils"/>
    </source>
</evidence>
<evidence type="ECO:0000256" key="6">
    <source>
        <dbReference type="ARBA" id="ARBA00023187"/>
    </source>
</evidence>
<feature type="region of interest" description="Disordered" evidence="10">
    <location>
        <begin position="167"/>
        <end position="386"/>
    </location>
</feature>
<feature type="compositionally biased region" description="Low complexity" evidence="10">
    <location>
        <begin position="335"/>
        <end position="363"/>
    </location>
</feature>
<evidence type="ECO:0000313" key="13">
    <source>
        <dbReference type="EMBL" id="KAF6734234.1"/>
    </source>
</evidence>
<evidence type="ECO:0000256" key="5">
    <source>
        <dbReference type="ARBA" id="ARBA00022664"/>
    </source>
</evidence>
<dbReference type="EMBL" id="WKFB01000140">
    <property type="protein sequence ID" value="KAF6734234.1"/>
    <property type="molecule type" value="Genomic_DNA"/>
</dbReference>
<comment type="similarity">
    <text evidence="3">Belongs to the SDE2 family.</text>
</comment>
<keyword evidence="6" id="KW-0508">mRNA splicing</keyword>
<evidence type="ECO:0000256" key="10">
    <source>
        <dbReference type="SAM" id="MobiDB-lite"/>
    </source>
</evidence>
<dbReference type="AlphaFoldDB" id="A0A834FHK2"/>
<sequence>MEVFVVVPRSRGSVFVFPRGSVVEDVLDRFVPQQNFYVTSNGRLAPGQAPLQDGGVYRLEPRLCGGKGGFGSMLRALGAQIEKTTNREACRDLSGRRLRDVNHEKEMAEWLKKQAEREAEKEQRRLERLQRKLAPPKHQFCDPEYQQQCHHLSERLEDSVLKGLQASSSAQAAADDITTVKRASSTAESEAPPQKKKKKAAAGGGASASFWTGLEDLEELQSSGDEEESLSSQAACRPVTTATEAEPSACRPVTTATEAEPSACRPVTMATEAEPTACRSSSADHVSGPAAENAGPSAHSKPSEPAPEEAGPAAEPAAENAGPSAHSKPSEPAPEEAGPPAEDAGPSSNSGLTEPAAEPAAEPDVVSPKEQRPPEAQESCYQSQQVCTGSDCKQECFWF</sequence>
<comment type="caution">
    <text evidence="13">The sequence shown here is derived from an EMBL/GenBank/DDBJ whole genome shotgun (WGS) entry which is preliminary data.</text>
</comment>
<feature type="domain" description="SDE2-like" evidence="12">
    <location>
        <begin position="65"/>
        <end position="160"/>
    </location>
</feature>
<gene>
    <name evidence="13" type="ORF">FQA47_013208</name>
</gene>
<dbReference type="Pfam" id="PF22782">
    <property type="entry name" value="SDE2"/>
    <property type="match status" value="1"/>
</dbReference>
<keyword evidence="5" id="KW-0507">mRNA processing</keyword>
<dbReference type="PANTHER" id="PTHR12786:SF1">
    <property type="entry name" value="SPLICING REGULATOR SDE2"/>
    <property type="match status" value="1"/>
</dbReference>
<protein>
    <submittedName>
        <fullName evidence="13">SDE2-like protein</fullName>
    </submittedName>
</protein>
<evidence type="ECO:0000256" key="1">
    <source>
        <dbReference type="ARBA" id="ARBA00004123"/>
    </source>
</evidence>
<keyword evidence="9" id="KW-0175">Coiled coil</keyword>
<feature type="compositionally biased region" description="Low complexity" evidence="10">
    <location>
        <begin position="308"/>
        <end position="327"/>
    </location>
</feature>
<feature type="coiled-coil region" evidence="9">
    <location>
        <begin position="98"/>
        <end position="132"/>
    </location>
</feature>
<dbReference type="GO" id="GO:0005737">
    <property type="term" value="C:cytoplasm"/>
    <property type="evidence" value="ECO:0007669"/>
    <property type="project" value="UniProtKB-SubCell"/>
</dbReference>
<evidence type="ECO:0000256" key="8">
    <source>
        <dbReference type="ARBA" id="ARBA00023306"/>
    </source>
</evidence>
<keyword evidence="7" id="KW-0539">Nucleus</keyword>
<dbReference type="GO" id="GO:0008380">
    <property type="term" value="P:RNA splicing"/>
    <property type="evidence" value="ECO:0007669"/>
    <property type="project" value="UniProtKB-KW"/>
</dbReference>
<dbReference type="Pfam" id="PF22781">
    <property type="entry name" value="Sde2_N_Ubi_vert"/>
    <property type="match status" value="1"/>
</dbReference>
<keyword evidence="4" id="KW-0963">Cytoplasm</keyword>
<dbReference type="GO" id="GO:0005634">
    <property type="term" value="C:nucleus"/>
    <property type="evidence" value="ECO:0007669"/>
    <property type="project" value="UniProtKB-SubCell"/>
</dbReference>
<keyword evidence="8" id="KW-0131">Cell cycle</keyword>
<dbReference type="InterPro" id="IPR053821">
    <property type="entry name" value="Sde2_Ubi"/>
</dbReference>
<evidence type="ECO:0000259" key="12">
    <source>
        <dbReference type="Pfam" id="PF22782"/>
    </source>
</evidence>
<evidence type="ECO:0000256" key="3">
    <source>
        <dbReference type="ARBA" id="ARBA00008726"/>
    </source>
</evidence>
<evidence type="ECO:0000256" key="2">
    <source>
        <dbReference type="ARBA" id="ARBA00004496"/>
    </source>
</evidence>
<comment type="subcellular location">
    <subcellularLocation>
        <location evidence="2">Cytoplasm</location>
    </subcellularLocation>
    <subcellularLocation>
        <location evidence="1">Nucleus</location>
    </subcellularLocation>
</comment>
<name>A0A834FHK2_ORYME</name>
<accession>A0A834FHK2</accession>
<dbReference type="GO" id="GO:0006397">
    <property type="term" value="P:mRNA processing"/>
    <property type="evidence" value="ECO:0007669"/>
    <property type="project" value="UniProtKB-KW"/>
</dbReference>
<proteinExistence type="inferred from homology"/>
<dbReference type="InterPro" id="IPR051421">
    <property type="entry name" value="RNA_Proc_DNA_Dmg_Regulator"/>
</dbReference>
<dbReference type="InterPro" id="IPR053822">
    <property type="entry name" value="SDE2-like_dom"/>
</dbReference>
<organism evidence="13 14">
    <name type="scientific">Oryzias melastigma</name>
    <name type="common">Marine medaka</name>
    <dbReference type="NCBI Taxonomy" id="30732"/>
    <lineage>
        <taxon>Eukaryota</taxon>
        <taxon>Metazoa</taxon>
        <taxon>Chordata</taxon>
        <taxon>Craniata</taxon>
        <taxon>Vertebrata</taxon>
        <taxon>Euteleostomi</taxon>
        <taxon>Actinopterygii</taxon>
        <taxon>Neopterygii</taxon>
        <taxon>Teleostei</taxon>
        <taxon>Neoteleostei</taxon>
        <taxon>Acanthomorphata</taxon>
        <taxon>Ovalentaria</taxon>
        <taxon>Atherinomorphae</taxon>
        <taxon>Beloniformes</taxon>
        <taxon>Adrianichthyidae</taxon>
        <taxon>Oryziinae</taxon>
        <taxon>Oryzias</taxon>
    </lineage>
</organism>
<reference evidence="13" key="1">
    <citation type="journal article" name="BMC Genomics">
        <title>Long-read sequencing and de novo genome assembly of marine medaka (Oryzias melastigma).</title>
        <authorList>
            <person name="Liang P."/>
            <person name="Saqib H.S.A."/>
            <person name="Ni X."/>
            <person name="Shen Y."/>
        </authorList>
    </citation>
    <scope>NUCLEOTIDE SEQUENCE</scope>
    <source>
        <strain evidence="13">Bigg-433</strain>
    </source>
</reference>
<feature type="compositionally biased region" description="Acidic residues" evidence="10">
    <location>
        <begin position="215"/>
        <end position="229"/>
    </location>
</feature>
<evidence type="ECO:0000259" key="11">
    <source>
        <dbReference type="Pfam" id="PF22781"/>
    </source>
</evidence>
<evidence type="ECO:0000256" key="7">
    <source>
        <dbReference type="ARBA" id="ARBA00023242"/>
    </source>
</evidence>